<keyword evidence="10" id="KW-1185">Reference proteome</keyword>
<dbReference type="GO" id="GO:0016805">
    <property type="term" value="F:dipeptidase activity"/>
    <property type="evidence" value="ECO:0007669"/>
    <property type="project" value="UniProtKB-KW"/>
</dbReference>
<dbReference type="NCBIfam" id="TIGR01887">
    <property type="entry name" value="dipeptidaselike"/>
    <property type="match status" value="1"/>
</dbReference>
<dbReference type="EC" id="3.5.1.18" evidence="9"/>
<dbReference type="GO" id="GO:0006508">
    <property type="term" value="P:proteolysis"/>
    <property type="evidence" value="ECO:0007669"/>
    <property type="project" value="UniProtKB-KW"/>
</dbReference>
<dbReference type="PATRIC" id="fig|213810.4.peg.1882"/>
<dbReference type="PANTHER" id="PTHR43808">
    <property type="entry name" value="ACETYLORNITHINE DEACETYLASE"/>
    <property type="match status" value="1"/>
</dbReference>
<evidence type="ECO:0000256" key="1">
    <source>
        <dbReference type="ARBA" id="ARBA00001947"/>
    </source>
</evidence>
<keyword evidence="7" id="KW-0224">Dipeptidase</keyword>
<dbReference type="SUPFAM" id="SSF55031">
    <property type="entry name" value="Bacterial exopeptidase dimerisation domain"/>
    <property type="match status" value="1"/>
</dbReference>
<dbReference type="GO" id="GO:0008237">
    <property type="term" value="F:metallopeptidase activity"/>
    <property type="evidence" value="ECO:0007669"/>
    <property type="project" value="UniProtKB-KW"/>
</dbReference>
<evidence type="ECO:0000256" key="6">
    <source>
        <dbReference type="ARBA" id="ARBA00022833"/>
    </source>
</evidence>
<dbReference type="GO" id="GO:0006526">
    <property type="term" value="P:L-arginine biosynthetic process"/>
    <property type="evidence" value="ECO:0007669"/>
    <property type="project" value="TreeGrafter"/>
</dbReference>
<reference evidence="9" key="1">
    <citation type="submission" date="2010-03" db="EMBL/GenBank/DDBJ databases">
        <title>The genome sequence of Ruminococcus sp. 18P13.</title>
        <authorList>
            <consortium name="metaHIT consortium -- http://www.metahit.eu/"/>
            <person name="Pajon A."/>
            <person name="Turner K."/>
            <person name="Parkhill J."/>
            <person name="Bernalier A."/>
        </authorList>
    </citation>
    <scope>NUCLEOTIDE SEQUENCE [LARGE SCALE GENOMIC DNA]</scope>
    <source>
        <strain evidence="9">Type strain: 18P13</strain>
    </source>
</reference>
<keyword evidence="8" id="KW-0482">Metalloprotease</keyword>
<evidence type="ECO:0000256" key="8">
    <source>
        <dbReference type="ARBA" id="ARBA00023049"/>
    </source>
</evidence>
<dbReference type="InterPro" id="IPR050072">
    <property type="entry name" value="Peptidase_M20A"/>
</dbReference>
<sequence>MEESVALRSYFQAHKQEMIDTLAAWVAVPSVRGDAKPGMPYGAEPARMLKLALEQCAALGFQTESVANCMGSVELNDLPAALAVLCHLDVVPAGEGWSQDPFVLIYRQDTDRLYGRGAIDNKGPAVAALYAMRAIRELHIPMKHGVRLLLGTDEENGSSDLTAYLQQRTMPPMVFTPDGDYPVINIEKGMLRLTLTADMKPVESGCRVEAMEGGTVVNGVPACASARIRDCSRQQLESLCKQLPEGIRADLSETDGCCCVTLQGLSAHASKPELGKNALTALLDLLVQLPLPDEQHALLNVLHAAYPYGDTDGTALGIGCRDEKSGALTHVLSLLTYQKGRLTAWVDLRYPLCGDGEAIIARITEVLQSGGISTQLQMHHKPHETPESSPFVRTLLDVYAQSTGQQAHALAIGGGTYVHDIPGGVAFGAEFPGEENQMHGGDESIRVESFLKIAELTALAMIRLCGDASEEML</sequence>
<keyword evidence="4" id="KW-0479">Metal-binding</keyword>
<dbReference type="InterPro" id="IPR002933">
    <property type="entry name" value="Peptidase_M20"/>
</dbReference>
<dbReference type="GO" id="GO:0008270">
    <property type="term" value="F:zinc ion binding"/>
    <property type="evidence" value="ECO:0007669"/>
    <property type="project" value="InterPro"/>
</dbReference>
<dbReference type="GeneID" id="83156652"/>
<dbReference type="GO" id="GO:0009014">
    <property type="term" value="F:succinyl-diaminopimelate desuccinylase activity"/>
    <property type="evidence" value="ECO:0007669"/>
    <property type="project" value="UniProtKB-EC"/>
</dbReference>
<evidence type="ECO:0000256" key="5">
    <source>
        <dbReference type="ARBA" id="ARBA00022801"/>
    </source>
</evidence>
<comment type="cofactor">
    <cofactor evidence="1">
        <name>Zn(2+)</name>
        <dbReference type="ChEBI" id="CHEBI:29105"/>
    </cofactor>
</comment>
<accession>D4LEH2</accession>
<dbReference type="GO" id="GO:0008777">
    <property type="term" value="F:acetylornithine deacetylase activity"/>
    <property type="evidence" value="ECO:0007669"/>
    <property type="project" value="TreeGrafter"/>
</dbReference>
<dbReference type="InterPro" id="IPR036264">
    <property type="entry name" value="Bact_exopeptidase_dim_dom"/>
</dbReference>
<evidence type="ECO:0000256" key="3">
    <source>
        <dbReference type="ARBA" id="ARBA00022670"/>
    </source>
</evidence>
<comment type="similarity">
    <text evidence="2">Belongs to the peptidase M20A family.</text>
</comment>
<dbReference type="Pfam" id="PF01546">
    <property type="entry name" value="Peptidase_M20"/>
    <property type="match status" value="1"/>
</dbReference>
<dbReference type="EMBL" id="FP929052">
    <property type="protein sequence ID" value="CBL18017.1"/>
    <property type="molecule type" value="Genomic_DNA"/>
</dbReference>
<keyword evidence="3" id="KW-0645">Protease</keyword>
<evidence type="ECO:0000313" key="9">
    <source>
        <dbReference type="EMBL" id="CBL18017.1"/>
    </source>
</evidence>
<dbReference type="STRING" id="213810.RUM_19830"/>
<keyword evidence="5 9" id="KW-0378">Hydrolase</keyword>
<evidence type="ECO:0000256" key="2">
    <source>
        <dbReference type="ARBA" id="ARBA00006247"/>
    </source>
</evidence>
<proteinExistence type="inferred from homology"/>
<dbReference type="PANTHER" id="PTHR43808:SF31">
    <property type="entry name" value="N-ACETYL-L-CITRULLINE DEACETYLASE"/>
    <property type="match status" value="1"/>
</dbReference>
<dbReference type="Gene3D" id="3.40.630.10">
    <property type="entry name" value="Zn peptidases"/>
    <property type="match status" value="1"/>
</dbReference>
<dbReference type="SUPFAM" id="SSF53187">
    <property type="entry name" value="Zn-dependent exopeptidases"/>
    <property type="match status" value="1"/>
</dbReference>
<dbReference type="AlphaFoldDB" id="D4LEH2"/>
<dbReference type="KEGG" id="rch:RUM_19830"/>
<dbReference type="InterPro" id="IPR010964">
    <property type="entry name" value="M20A_pepV-rel"/>
</dbReference>
<evidence type="ECO:0000313" key="10">
    <source>
        <dbReference type="Proteomes" id="UP000007054"/>
    </source>
</evidence>
<dbReference type="PROSITE" id="PS00759">
    <property type="entry name" value="ARGE_DAPE_CPG2_2"/>
    <property type="match status" value="1"/>
</dbReference>
<dbReference type="InterPro" id="IPR001261">
    <property type="entry name" value="ArgE/DapE_CS"/>
</dbReference>
<keyword evidence="6" id="KW-0862">Zinc</keyword>
<dbReference type="BioCyc" id="RCHA213810:RUM_RS09625-MONOMER"/>
<evidence type="ECO:0000256" key="4">
    <source>
        <dbReference type="ARBA" id="ARBA00022723"/>
    </source>
</evidence>
<reference evidence="9" key="2">
    <citation type="submission" date="2010-03" db="EMBL/GenBank/DDBJ databases">
        <authorList>
            <person name="Pajon A."/>
        </authorList>
    </citation>
    <scope>NUCLEOTIDE SEQUENCE</scope>
    <source>
        <strain evidence="9">Type strain: 18P13</strain>
    </source>
</reference>
<organism evidence="9 10">
    <name type="scientific">Ruminococcus champanellensis (strain DSM 18848 / JCM 17042 / KCTC 15320 / 18P13)</name>
    <dbReference type="NCBI Taxonomy" id="213810"/>
    <lineage>
        <taxon>Bacteria</taxon>
        <taxon>Bacillati</taxon>
        <taxon>Bacillota</taxon>
        <taxon>Clostridia</taxon>
        <taxon>Eubacteriales</taxon>
        <taxon>Oscillospiraceae</taxon>
        <taxon>Ruminococcus</taxon>
    </lineage>
</organism>
<evidence type="ECO:0000256" key="7">
    <source>
        <dbReference type="ARBA" id="ARBA00022997"/>
    </source>
</evidence>
<protein>
    <submittedName>
        <fullName evidence="9">Dipeptidase, putative</fullName>
        <ecNumber evidence="9">3.5.1.18</ecNumber>
    </submittedName>
</protein>
<dbReference type="OrthoDB" id="9761532at2"/>
<name>D4LEH2_RUMC1</name>
<dbReference type="Proteomes" id="UP000007054">
    <property type="component" value="Chromosome"/>
</dbReference>
<dbReference type="HOGENOM" id="CLU_031786_2_0_9"/>
<dbReference type="Gene3D" id="3.30.70.360">
    <property type="match status" value="2"/>
</dbReference>
<dbReference type="RefSeq" id="WP_015558923.1">
    <property type="nucleotide sequence ID" value="NC_021039.1"/>
</dbReference>
<gene>
    <name evidence="9" type="ordered locus">RUM_19830</name>
</gene>